<keyword evidence="3" id="KW-1185">Reference proteome</keyword>
<evidence type="ECO:0000256" key="1">
    <source>
        <dbReference type="SAM" id="Phobius"/>
    </source>
</evidence>
<feature type="transmembrane region" description="Helical" evidence="1">
    <location>
        <begin position="44"/>
        <end position="67"/>
    </location>
</feature>
<dbReference type="RefSeq" id="WP_222606874.1">
    <property type="nucleotide sequence ID" value="NZ_CP081958.1"/>
</dbReference>
<evidence type="ECO:0000313" key="3">
    <source>
        <dbReference type="Proteomes" id="UP000826254"/>
    </source>
</evidence>
<name>A0A8T8WB32_9EURY</name>
<sequence length="71" mass="7555">MSLARQELKRLEHGAYIGSIATLALLTLWIAVSGLISMPGIQNLIGALAATAAFFVLAIRGYIYYVARSGS</sequence>
<keyword evidence="1" id="KW-0472">Membrane</keyword>
<reference evidence="2 3" key="1">
    <citation type="journal article" date="2021" name="Int. J. Syst. Evol. Microbiol.">
        <title>Halobaculum halophilum sp. nov. and Halobaculum salinum sp. nov., isolated from salt lake and saline soil.</title>
        <authorList>
            <person name="Cui H.L."/>
            <person name="Shi X.W."/>
            <person name="Yin X.M."/>
            <person name="Yang X.Y."/>
            <person name="Hou J."/>
            <person name="Zhu L."/>
        </authorList>
    </citation>
    <scope>NUCLEOTIDE SEQUENCE [LARGE SCALE GENOMIC DNA]</scope>
    <source>
        <strain evidence="2 3">NBRC 109044</strain>
    </source>
</reference>
<dbReference type="KEGG" id="hmp:K6T50_12270"/>
<keyword evidence="1" id="KW-0812">Transmembrane</keyword>
<evidence type="ECO:0000313" key="2">
    <source>
        <dbReference type="EMBL" id="QZP37059.1"/>
    </source>
</evidence>
<protein>
    <submittedName>
        <fullName evidence="2">Uncharacterized protein</fullName>
    </submittedName>
</protein>
<organism evidence="2 3">
    <name type="scientific">Halobaculum magnesiiphilum</name>
    <dbReference type="NCBI Taxonomy" id="1017351"/>
    <lineage>
        <taxon>Archaea</taxon>
        <taxon>Methanobacteriati</taxon>
        <taxon>Methanobacteriota</taxon>
        <taxon>Stenosarchaea group</taxon>
        <taxon>Halobacteria</taxon>
        <taxon>Halobacteriales</taxon>
        <taxon>Haloferacaceae</taxon>
        <taxon>Halobaculum</taxon>
    </lineage>
</organism>
<feature type="transmembrane region" description="Helical" evidence="1">
    <location>
        <begin position="15"/>
        <end position="38"/>
    </location>
</feature>
<accession>A0A8T8WB32</accession>
<keyword evidence="1" id="KW-1133">Transmembrane helix</keyword>
<dbReference type="Proteomes" id="UP000826254">
    <property type="component" value="Chromosome"/>
</dbReference>
<proteinExistence type="predicted"/>
<gene>
    <name evidence="2" type="ORF">K6T50_12270</name>
</gene>
<dbReference type="AlphaFoldDB" id="A0A8T8WB32"/>
<dbReference type="EMBL" id="CP081958">
    <property type="protein sequence ID" value="QZP37059.1"/>
    <property type="molecule type" value="Genomic_DNA"/>
</dbReference>
<dbReference type="GeneID" id="67178930"/>